<evidence type="ECO:0000256" key="2">
    <source>
        <dbReference type="ARBA" id="ARBA00004496"/>
    </source>
</evidence>
<proteinExistence type="predicted"/>
<comment type="caution">
    <text evidence="5">The sequence shown here is derived from an EMBL/GenBank/DDBJ whole genome shotgun (WGS) entry which is preliminary data.</text>
</comment>
<evidence type="ECO:0000313" key="6">
    <source>
        <dbReference type="Proteomes" id="UP001202328"/>
    </source>
</evidence>
<gene>
    <name evidence="5" type="ORF">MKW98_010437</name>
</gene>
<organism evidence="5 6">
    <name type="scientific">Papaver atlanticum</name>
    <dbReference type="NCBI Taxonomy" id="357466"/>
    <lineage>
        <taxon>Eukaryota</taxon>
        <taxon>Viridiplantae</taxon>
        <taxon>Streptophyta</taxon>
        <taxon>Embryophyta</taxon>
        <taxon>Tracheophyta</taxon>
        <taxon>Spermatophyta</taxon>
        <taxon>Magnoliopsida</taxon>
        <taxon>Ranunculales</taxon>
        <taxon>Papaveraceae</taxon>
        <taxon>Papaveroideae</taxon>
        <taxon>Papaver</taxon>
    </lineage>
</organism>
<dbReference type="GO" id="GO:0005737">
    <property type="term" value="C:cytoplasm"/>
    <property type="evidence" value="ECO:0007669"/>
    <property type="project" value="UniProtKB-SubCell"/>
</dbReference>
<comment type="subcellular location">
    <subcellularLocation>
        <location evidence="2">Cytoplasm</location>
    </subcellularLocation>
    <subcellularLocation>
        <location evidence="1">Nucleus</location>
    </subcellularLocation>
</comment>
<reference evidence="5" key="1">
    <citation type="submission" date="2022-04" db="EMBL/GenBank/DDBJ databases">
        <title>A functionally conserved STORR gene fusion in Papaver species that diverged 16.8 million years ago.</title>
        <authorList>
            <person name="Catania T."/>
        </authorList>
    </citation>
    <scope>NUCLEOTIDE SEQUENCE</scope>
    <source>
        <strain evidence="5">S-188037</strain>
    </source>
</reference>
<evidence type="ECO:0000256" key="3">
    <source>
        <dbReference type="ARBA" id="ARBA00022490"/>
    </source>
</evidence>
<protein>
    <submittedName>
        <fullName evidence="5">Uncharacterized protein</fullName>
    </submittedName>
</protein>
<dbReference type="PANTHER" id="PTHR31250:SF10">
    <property type="entry name" value="IQ DOMAIN-CONTAINING PROTEIN IQM3"/>
    <property type="match status" value="1"/>
</dbReference>
<sequence>MKSGVMEMLACLSSADELKPDVGDGRYFDLTDCPRSKLRQQCIKYFGPQGREHHEYIINEGTIHHQLTGERTKKKWRFQHSSFLAGGTTLAVGGLVAENGELTMSFSYACSHVITNLSFKENHRRRRHLDTVKRQVITVYRNRRKVNDKQ</sequence>
<dbReference type="AlphaFoldDB" id="A0AAD4TB04"/>
<dbReference type="PANTHER" id="PTHR31250">
    <property type="entry name" value="IQ DOMAIN-CONTAINING PROTEIN IQM3"/>
    <property type="match status" value="1"/>
</dbReference>
<accession>A0AAD4TB04</accession>
<dbReference type="InterPro" id="IPR044159">
    <property type="entry name" value="IQM"/>
</dbReference>
<keyword evidence="4" id="KW-0539">Nucleus</keyword>
<dbReference type="EMBL" id="JAJJMB010003672">
    <property type="protein sequence ID" value="KAI3946313.1"/>
    <property type="molecule type" value="Genomic_DNA"/>
</dbReference>
<dbReference type="Proteomes" id="UP001202328">
    <property type="component" value="Unassembled WGS sequence"/>
</dbReference>
<keyword evidence="6" id="KW-1185">Reference proteome</keyword>
<evidence type="ECO:0000256" key="4">
    <source>
        <dbReference type="ARBA" id="ARBA00023242"/>
    </source>
</evidence>
<evidence type="ECO:0000256" key="1">
    <source>
        <dbReference type="ARBA" id="ARBA00004123"/>
    </source>
</evidence>
<dbReference type="GO" id="GO:0005634">
    <property type="term" value="C:nucleus"/>
    <property type="evidence" value="ECO:0007669"/>
    <property type="project" value="UniProtKB-SubCell"/>
</dbReference>
<evidence type="ECO:0000313" key="5">
    <source>
        <dbReference type="EMBL" id="KAI3946313.1"/>
    </source>
</evidence>
<keyword evidence="3" id="KW-0963">Cytoplasm</keyword>
<name>A0AAD4TB04_9MAGN</name>